<evidence type="ECO:0000313" key="2">
    <source>
        <dbReference type="EMBL" id="NEW45949.1"/>
    </source>
</evidence>
<dbReference type="PROSITE" id="PS51257">
    <property type="entry name" value="PROKAR_LIPOPROTEIN"/>
    <property type="match status" value="1"/>
</dbReference>
<proteinExistence type="predicted"/>
<feature type="region of interest" description="Disordered" evidence="1">
    <location>
        <begin position="36"/>
        <end position="77"/>
    </location>
</feature>
<reference evidence="2 3" key="1">
    <citation type="submission" date="2020-01" db="EMBL/GenBank/DDBJ databases">
        <title>Genetics and antimicrobial susceptibilities of Nocardia species isolated from the soil; a comparison with species isolated from humans.</title>
        <authorList>
            <person name="Carrasco G."/>
            <person name="Monzon S."/>
            <person name="Sansegundo M."/>
            <person name="Garcia E."/>
            <person name="Garrido N."/>
            <person name="Medina M.J."/>
            <person name="Villalon P."/>
            <person name="Ramirez-Arocha A.C."/>
            <person name="Jimenez P."/>
            <person name="Cuesta I."/>
            <person name="Valdezate S."/>
        </authorList>
    </citation>
    <scope>NUCLEOTIDE SEQUENCE [LARGE SCALE GENOMIC DNA]</scope>
    <source>
        <strain evidence="2 3">CNM20110639</strain>
    </source>
</reference>
<organism evidence="2 3">
    <name type="scientific">Nocardia cyriacigeorgica</name>
    <dbReference type="NCBI Taxonomy" id="135487"/>
    <lineage>
        <taxon>Bacteria</taxon>
        <taxon>Bacillati</taxon>
        <taxon>Actinomycetota</taxon>
        <taxon>Actinomycetes</taxon>
        <taxon>Mycobacteriales</taxon>
        <taxon>Nocardiaceae</taxon>
        <taxon>Nocardia</taxon>
    </lineage>
</organism>
<protein>
    <submittedName>
        <fullName evidence="2">DUF3558 domain-containing protein</fullName>
    </submittedName>
</protein>
<comment type="caution">
    <text evidence="2">The sequence shown here is derived from an EMBL/GenBank/DDBJ whole genome shotgun (WGS) entry which is preliminary data.</text>
</comment>
<dbReference type="EMBL" id="JAAGUZ010000039">
    <property type="protein sequence ID" value="NEW45949.1"/>
    <property type="molecule type" value="Genomic_DNA"/>
</dbReference>
<gene>
    <name evidence="2" type="ORF">GV789_16060</name>
</gene>
<dbReference type="AlphaFoldDB" id="A0A6P1D8I7"/>
<evidence type="ECO:0000313" key="3">
    <source>
        <dbReference type="Proteomes" id="UP000468928"/>
    </source>
</evidence>
<dbReference type="Proteomes" id="UP000468928">
    <property type="component" value="Unassembled WGS sequence"/>
</dbReference>
<feature type="compositionally biased region" description="Low complexity" evidence="1">
    <location>
        <begin position="44"/>
        <end position="61"/>
    </location>
</feature>
<dbReference type="Pfam" id="PF12079">
    <property type="entry name" value="DUF3558"/>
    <property type="match status" value="1"/>
</dbReference>
<evidence type="ECO:0000256" key="1">
    <source>
        <dbReference type="SAM" id="MobiDB-lite"/>
    </source>
</evidence>
<dbReference type="InterPro" id="IPR024520">
    <property type="entry name" value="DUF3558"/>
</dbReference>
<accession>A0A6P1D8I7</accession>
<sequence length="209" mass="22214">MSRDQDREEPVMTLLQGRCLLAVGAVMLVVAGCGSSTEGEAEPVGTSEVSSAGSTSTTEGSIPENAPTGFDPCTDIPQEVLDSEGLRNGRSSDAEGANGIEWRGCGWVQTDGYAPSIRVTNITVDMVRENDGRVIRDEYVIDGRDAIASNPDDEKDPRSVCTLHIAMKDGSLEFLLSNPSSNRKTGNLDTCQLARTLAEKVVPLIPPTS</sequence>
<name>A0A6P1D8I7_9NOCA</name>